<protein>
    <recommendedName>
        <fullName evidence="4">dTTP/UTP pyrophosphatase</fullName>
        <shortName evidence="4">dTTPase/UTPase</shortName>
        <ecNumber evidence="4">3.6.1.9</ecNumber>
    </recommendedName>
    <alternativeName>
        <fullName evidence="4">Nucleoside triphosphate pyrophosphatase</fullName>
    </alternativeName>
    <alternativeName>
        <fullName evidence="4">Nucleotide pyrophosphatase</fullName>
        <shortName evidence="4">Nucleotide PPase</shortName>
    </alternativeName>
</protein>
<dbReference type="CDD" id="cd00555">
    <property type="entry name" value="Maf"/>
    <property type="match status" value="1"/>
</dbReference>
<reference evidence="5 6" key="1">
    <citation type="journal article" date="2016" name="PLoS ONE">
        <title>Whole-Genome Sequence Analysis of Bombella intestini LMG 28161T, a Novel Acetic Acid Bacterium Isolated from the Crop of a Red-Tailed Bumble Bee, Bombus lapidarius.</title>
        <authorList>
            <person name="Li L."/>
            <person name="Illeghems K."/>
            <person name="Van Kerrebroeck S."/>
            <person name="Borremans W."/>
            <person name="Cleenwerck I."/>
            <person name="Smagghe G."/>
            <person name="De Vuyst L."/>
            <person name="Vandamme P."/>
        </authorList>
    </citation>
    <scope>NUCLEOTIDE SEQUENCE [LARGE SCALE GENOMIC DNA]</scope>
    <source>
        <strain evidence="5 6">R-52487</strain>
    </source>
</reference>
<dbReference type="EC" id="3.6.1.9" evidence="4"/>
<comment type="catalytic activity">
    <reaction evidence="4">
        <text>dTTP + H2O = dTMP + diphosphate + H(+)</text>
        <dbReference type="Rhea" id="RHEA:28534"/>
        <dbReference type="ChEBI" id="CHEBI:15377"/>
        <dbReference type="ChEBI" id="CHEBI:15378"/>
        <dbReference type="ChEBI" id="CHEBI:33019"/>
        <dbReference type="ChEBI" id="CHEBI:37568"/>
        <dbReference type="ChEBI" id="CHEBI:63528"/>
        <dbReference type="EC" id="3.6.1.9"/>
    </reaction>
</comment>
<dbReference type="GO" id="GO:0036221">
    <property type="term" value="F:UTP diphosphatase activity"/>
    <property type="evidence" value="ECO:0007669"/>
    <property type="project" value="RHEA"/>
</dbReference>
<dbReference type="OrthoDB" id="9807767at2"/>
<proteinExistence type="inferred from homology"/>
<dbReference type="Proteomes" id="UP000200980">
    <property type="component" value="Unassembled WGS sequence"/>
</dbReference>
<dbReference type="InterPro" id="IPR003697">
    <property type="entry name" value="Maf-like"/>
</dbReference>
<dbReference type="GO" id="GO:0005737">
    <property type="term" value="C:cytoplasm"/>
    <property type="evidence" value="ECO:0007669"/>
    <property type="project" value="UniProtKB-SubCell"/>
</dbReference>
<dbReference type="HAMAP" id="MF_00528">
    <property type="entry name" value="Maf"/>
    <property type="match status" value="1"/>
</dbReference>
<evidence type="ECO:0000313" key="5">
    <source>
        <dbReference type="EMBL" id="OOL17800.1"/>
    </source>
</evidence>
<dbReference type="EMBL" id="JATM01000004">
    <property type="protein sequence ID" value="OOL17800.1"/>
    <property type="molecule type" value="Genomic_DNA"/>
</dbReference>
<evidence type="ECO:0000256" key="3">
    <source>
        <dbReference type="ARBA" id="ARBA00023080"/>
    </source>
</evidence>
<comment type="cofactor">
    <cofactor evidence="1 4">
        <name>a divalent metal cation</name>
        <dbReference type="ChEBI" id="CHEBI:60240"/>
    </cofactor>
</comment>
<evidence type="ECO:0000256" key="1">
    <source>
        <dbReference type="ARBA" id="ARBA00001968"/>
    </source>
</evidence>
<feature type="site" description="Important for substrate specificity" evidence="4">
    <location>
        <position position="164"/>
    </location>
</feature>
<feature type="site" description="Important for substrate specificity" evidence="4">
    <location>
        <position position="17"/>
    </location>
</feature>
<organism evidence="5 6">
    <name type="scientific">Bombella intestini</name>
    <dbReference type="NCBI Taxonomy" id="1539051"/>
    <lineage>
        <taxon>Bacteria</taxon>
        <taxon>Pseudomonadati</taxon>
        <taxon>Pseudomonadota</taxon>
        <taxon>Alphaproteobacteria</taxon>
        <taxon>Acetobacterales</taxon>
        <taxon>Acetobacteraceae</taxon>
        <taxon>Bombella</taxon>
    </lineage>
</organism>
<comment type="catalytic activity">
    <reaction evidence="4">
        <text>UTP + H2O = UMP + diphosphate + H(+)</text>
        <dbReference type="Rhea" id="RHEA:29395"/>
        <dbReference type="ChEBI" id="CHEBI:15377"/>
        <dbReference type="ChEBI" id="CHEBI:15378"/>
        <dbReference type="ChEBI" id="CHEBI:33019"/>
        <dbReference type="ChEBI" id="CHEBI:46398"/>
        <dbReference type="ChEBI" id="CHEBI:57865"/>
        <dbReference type="EC" id="3.6.1.9"/>
    </reaction>
</comment>
<dbReference type="STRING" id="1539051.AL01_07470"/>
<dbReference type="PANTHER" id="PTHR43213:SF5">
    <property type="entry name" value="BIFUNCTIONAL DTTP_UTP PYROPHOSPHATASE_METHYLTRANSFERASE PROTEIN-RELATED"/>
    <property type="match status" value="1"/>
</dbReference>
<evidence type="ECO:0000256" key="2">
    <source>
        <dbReference type="ARBA" id="ARBA00022801"/>
    </source>
</evidence>
<dbReference type="PANTHER" id="PTHR43213">
    <property type="entry name" value="BIFUNCTIONAL DTTP/UTP PYROPHOSPHATASE/METHYLTRANSFERASE PROTEIN-RELATED"/>
    <property type="match status" value="1"/>
</dbReference>
<evidence type="ECO:0000313" key="6">
    <source>
        <dbReference type="Proteomes" id="UP000200980"/>
    </source>
</evidence>
<dbReference type="SUPFAM" id="SSF52972">
    <property type="entry name" value="ITPase-like"/>
    <property type="match status" value="1"/>
</dbReference>
<keyword evidence="3 4" id="KW-0546">Nucleotide metabolism</keyword>
<dbReference type="GO" id="GO:0009117">
    <property type="term" value="P:nucleotide metabolic process"/>
    <property type="evidence" value="ECO:0007669"/>
    <property type="project" value="UniProtKB-KW"/>
</dbReference>
<dbReference type="RefSeq" id="WP_077396795.1">
    <property type="nucleotide sequence ID" value="NZ_JATM01000004.1"/>
</dbReference>
<comment type="caution">
    <text evidence="5">The sequence shown here is derived from an EMBL/GenBank/DDBJ whole genome shotgun (WGS) entry which is preliminary data.</text>
</comment>
<dbReference type="GO" id="GO:0036218">
    <property type="term" value="F:dTTP diphosphatase activity"/>
    <property type="evidence" value="ECO:0007669"/>
    <property type="project" value="RHEA"/>
</dbReference>
<keyword evidence="4" id="KW-0963">Cytoplasm</keyword>
<gene>
    <name evidence="5" type="ORF">AL01_07470</name>
</gene>
<comment type="function">
    <text evidence="4">Nucleoside triphosphate pyrophosphatase that hydrolyzes dTTP and UTP. May have a dual role in cell division arrest and in preventing the incorporation of modified nucleotides into cellular nucleic acids.</text>
</comment>
<dbReference type="AlphaFoldDB" id="A0A1S8GNY5"/>
<dbReference type="Gene3D" id="3.90.950.10">
    <property type="match status" value="1"/>
</dbReference>
<feature type="active site" description="Proton acceptor" evidence="4">
    <location>
        <position position="76"/>
    </location>
</feature>
<comment type="subcellular location">
    <subcellularLocation>
        <location evidence="4">Cytoplasm</location>
    </subcellularLocation>
</comment>
<dbReference type="InterPro" id="IPR029001">
    <property type="entry name" value="ITPase-like_fam"/>
</dbReference>
<dbReference type="PIRSF" id="PIRSF006305">
    <property type="entry name" value="Maf"/>
    <property type="match status" value="1"/>
</dbReference>
<evidence type="ECO:0000256" key="4">
    <source>
        <dbReference type="HAMAP-Rule" id="MF_00528"/>
    </source>
</evidence>
<name>A0A1S8GNY5_9PROT</name>
<accession>A0A1S8GNY5</accession>
<comment type="caution">
    <text evidence="4">Lacks conserved residue(s) required for the propagation of feature annotation.</text>
</comment>
<feature type="site" description="Important for substrate specificity" evidence="4">
    <location>
        <position position="77"/>
    </location>
</feature>
<keyword evidence="2 4" id="KW-0378">Hydrolase</keyword>
<sequence length="206" mass="22092">MSAPSRPALVLASASPRRIALLRQIGVEPDAICPAALDETPHKDELPRPYALRMARAKAAHVAAHHDGPALIIGADTVVAAGRRILPKAEDADTARRYLTLLSGRRHKVITAVVCHPTESWAEGRRCERVVESHVTFNRLTARQIDSLIEGGDWHGKAGGYGLQGQAAAFIRQVGGSPSGVIGLPLFETAQLLRGQPLPAGQHWLL</sequence>
<dbReference type="Pfam" id="PF02545">
    <property type="entry name" value="Maf"/>
    <property type="match status" value="1"/>
</dbReference>
<dbReference type="NCBIfam" id="TIGR00172">
    <property type="entry name" value="maf"/>
    <property type="match status" value="1"/>
</dbReference>
<keyword evidence="6" id="KW-1185">Reference proteome</keyword>
<comment type="similarity">
    <text evidence="4">Belongs to the Maf family. YhdE subfamily.</text>
</comment>